<accession>A0A6L2M347</accession>
<proteinExistence type="predicted"/>
<reference evidence="3" key="1">
    <citation type="journal article" date="2019" name="Sci. Rep.">
        <title>Draft genome of Tanacetum cinerariifolium, the natural source of mosquito coil.</title>
        <authorList>
            <person name="Yamashiro T."/>
            <person name="Shiraishi A."/>
            <person name="Satake H."/>
            <person name="Nakayama K."/>
        </authorList>
    </citation>
    <scope>NUCLEOTIDE SEQUENCE</scope>
</reference>
<feature type="region of interest" description="Disordered" evidence="2">
    <location>
        <begin position="313"/>
        <end position="370"/>
    </location>
</feature>
<organism evidence="3">
    <name type="scientific">Tanacetum cinerariifolium</name>
    <name type="common">Dalmatian daisy</name>
    <name type="synonym">Chrysanthemum cinerariifolium</name>
    <dbReference type="NCBI Taxonomy" id="118510"/>
    <lineage>
        <taxon>Eukaryota</taxon>
        <taxon>Viridiplantae</taxon>
        <taxon>Streptophyta</taxon>
        <taxon>Embryophyta</taxon>
        <taxon>Tracheophyta</taxon>
        <taxon>Spermatophyta</taxon>
        <taxon>Magnoliopsida</taxon>
        <taxon>eudicotyledons</taxon>
        <taxon>Gunneridae</taxon>
        <taxon>Pentapetalae</taxon>
        <taxon>asterids</taxon>
        <taxon>campanulids</taxon>
        <taxon>Asterales</taxon>
        <taxon>Asteraceae</taxon>
        <taxon>Asteroideae</taxon>
        <taxon>Anthemideae</taxon>
        <taxon>Anthemidinae</taxon>
        <taxon>Tanacetum</taxon>
    </lineage>
</organism>
<sequence>MIQDDNGDCRTVEGGEYGLLDFFEVYETLNLKGTEWCSDLLSNEHAWLSGENDSAWLAVVTRRFSISGDLHLSTMKRGMCWKITTNGVVSNPLFLEDAFVPPRILKSRTSYFETIQAPSRQAKAYQGSKIQLVSIHGIIFDGWRCFHGNAVTDSVPAAATRRDTIQLETAVSTISQEYLLEFTSEYGISEDLHPELSGPKERIVDFPEGKVNMDLFNLIRALNLTKVKTGTRPRAAHEVPLLIVTASRVIEMEDPATATYSSGVPSTIERSPLDFTNENPFQQLTRGNETKDQGLVEEIAAMGPRVIKERIKRGNDGVDTNAPPKVLRKDHADSRPTQSTVGGKSLASMGLGTGSTIPVPTSQETPLDVSDPDPLSLANPQYSNISYSSVLNLDLPRERPLLENRNQRIPPLPIWSGHLKAYISRSEQYNINLAWQVAMGSQLRLRFEQEAKLLKKFVAQVARRDQRIQAREKEIKNLEALLEAETDMKKTAEAKNAELGKDLEKPRALFLDLQVSNDRLYQ</sequence>
<feature type="compositionally biased region" description="Polar residues" evidence="2">
    <location>
        <begin position="354"/>
        <end position="365"/>
    </location>
</feature>
<evidence type="ECO:0000256" key="1">
    <source>
        <dbReference type="SAM" id="Coils"/>
    </source>
</evidence>
<protein>
    <submittedName>
        <fullName evidence="3">Uncharacterized protein</fullName>
    </submittedName>
</protein>
<comment type="caution">
    <text evidence="3">The sequence shown here is derived from an EMBL/GenBank/DDBJ whole genome shotgun (WGS) entry which is preliminary data.</text>
</comment>
<dbReference type="AlphaFoldDB" id="A0A6L2M347"/>
<keyword evidence="1" id="KW-0175">Coiled coil</keyword>
<evidence type="ECO:0000256" key="2">
    <source>
        <dbReference type="SAM" id="MobiDB-lite"/>
    </source>
</evidence>
<gene>
    <name evidence="3" type="ORF">Tci_040404</name>
</gene>
<feature type="coiled-coil region" evidence="1">
    <location>
        <begin position="461"/>
        <end position="495"/>
    </location>
</feature>
<name>A0A6L2M347_TANCI</name>
<evidence type="ECO:0000313" key="3">
    <source>
        <dbReference type="EMBL" id="GEU68426.1"/>
    </source>
</evidence>
<dbReference type="EMBL" id="BKCJ010005749">
    <property type="protein sequence ID" value="GEU68426.1"/>
    <property type="molecule type" value="Genomic_DNA"/>
</dbReference>